<evidence type="ECO:0000256" key="1">
    <source>
        <dbReference type="ARBA" id="ARBA00001946"/>
    </source>
</evidence>
<dbReference type="SFLD" id="SFLDG01135">
    <property type="entry name" value="C1.5.6:_HAD__Beta-PGM__Phospha"/>
    <property type="match status" value="1"/>
</dbReference>
<dbReference type="AlphaFoldDB" id="A0A7W6BWT9"/>
<dbReference type="InterPro" id="IPR023214">
    <property type="entry name" value="HAD_sf"/>
</dbReference>
<comment type="caution">
    <text evidence="5">The sequence shown here is derived from an EMBL/GenBank/DDBJ whole genome shotgun (WGS) entry which is preliminary data.</text>
</comment>
<evidence type="ECO:0000256" key="2">
    <source>
        <dbReference type="ARBA" id="ARBA00006171"/>
    </source>
</evidence>
<comment type="cofactor">
    <cofactor evidence="1">
        <name>Mg(2+)</name>
        <dbReference type="ChEBI" id="CHEBI:18420"/>
    </cofactor>
</comment>
<keyword evidence="4" id="KW-0460">Magnesium</keyword>
<dbReference type="Pfam" id="PF00702">
    <property type="entry name" value="Hydrolase"/>
    <property type="match status" value="1"/>
</dbReference>
<dbReference type="EMBL" id="JACIDO010000009">
    <property type="protein sequence ID" value="MBB3937494.1"/>
    <property type="molecule type" value="Genomic_DNA"/>
</dbReference>
<accession>A0A7W6BWT9</accession>
<sequence length="218" mass="22801">MPDLVIFDCDGVLVDSEHLAGEALIALHEAHGIEVSRALFASIIGMKTVDGLAALAASTGRALPPGAEADLWPATAAVFRERLKPCEGVVELLAASDLRRCVASSSHPDRLRLSLRVSGLDAYFPEDAVFSASEVRRGKPAPDLFLHASARMGVDPGRCVVIEDSRFGITAAKTAGMTAIGYTGASHMGPAAADALRAAGADHVFGSMAEIAERLRQI</sequence>
<dbReference type="SFLD" id="SFLDS00003">
    <property type="entry name" value="Haloacid_Dehalogenase"/>
    <property type="match status" value="1"/>
</dbReference>
<dbReference type="Gene3D" id="1.10.150.240">
    <property type="entry name" value="Putative phosphatase, domain 2"/>
    <property type="match status" value="1"/>
</dbReference>
<dbReference type="InterPro" id="IPR036412">
    <property type="entry name" value="HAD-like_sf"/>
</dbReference>
<comment type="similarity">
    <text evidence="2">Belongs to the HAD-like hydrolase superfamily. CbbY/CbbZ/Gph/YieH family.</text>
</comment>
<dbReference type="Gene3D" id="3.40.50.1000">
    <property type="entry name" value="HAD superfamily/HAD-like"/>
    <property type="match status" value="1"/>
</dbReference>
<proteinExistence type="inferred from homology"/>
<dbReference type="InterPro" id="IPR051600">
    <property type="entry name" value="Beta-PGM-like"/>
</dbReference>
<reference evidence="5 6" key="1">
    <citation type="submission" date="2020-08" db="EMBL/GenBank/DDBJ databases">
        <title>Genomic Encyclopedia of Type Strains, Phase IV (KMG-IV): sequencing the most valuable type-strain genomes for metagenomic binning, comparative biology and taxonomic classification.</title>
        <authorList>
            <person name="Goeker M."/>
        </authorList>
    </citation>
    <scope>NUCLEOTIDE SEQUENCE [LARGE SCALE GENOMIC DNA]</scope>
    <source>
        <strain evidence="5 6">DSM 25024</strain>
    </source>
</reference>
<dbReference type="SUPFAM" id="SSF56784">
    <property type="entry name" value="HAD-like"/>
    <property type="match status" value="1"/>
</dbReference>
<evidence type="ECO:0000256" key="4">
    <source>
        <dbReference type="ARBA" id="ARBA00022842"/>
    </source>
</evidence>
<dbReference type="PANTHER" id="PTHR46193:SF10">
    <property type="entry name" value="6-PHOSPHOGLUCONATE PHOSPHATASE"/>
    <property type="match status" value="1"/>
</dbReference>
<gene>
    <name evidence="5" type="ORF">GGR05_003660</name>
</gene>
<dbReference type="Proteomes" id="UP000531216">
    <property type="component" value="Unassembled WGS sequence"/>
</dbReference>
<keyword evidence="5" id="KW-0378">Hydrolase</keyword>
<keyword evidence="6" id="KW-1185">Reference proteome</keyword>
<dbReference type="SFLD" id="SFLDG01129">
    <property type="entry name" value="C1.5:_HAD__Beta-PGM__Phosphata"/>
    <property type="match status" value="1"/>
</dbReference>
<evidence type="ECO:0000313" key="5">
    <source>
        <dbReference type="EMBL" id="MBB3937494.1"/>
    </source>
</evidence>
<organism evidence="5 6">
    <name type="scientific">Aureimonas phyllosphaerae</name>
    <dbReference type="NCBI Taxonomy" id="1166078"/>
    <lineage>
        <taxon>Bacteria</taxon>
        <taxon>Pseudomonadati</taxon>
        <taxon>Pseudomonadota</taxon>
        <taxon>Alphaproteobacteria</taxon>
        <taxon>Hyphomicrobiales</taxon>
        <taxon>Aurantimonadaceae</taxon>
        <taxon>Aureimonas</taxon>
    </lineage>
</organism>
<dbReference type="NCBIfam" id="TIGR01509">
    <property type="entry name" value="HAD-SF-IA-v3"/>
    <property type="match status" value="1"/>
</dbReference>
<dbReference type="GO" id="GO:0016787">
    <property type="term" value="F:hydrolase activity"/>
    <property type="evidence" value="ECO:0007669"/>
    <property type="project" value="UniProtKB-KW"/>
</dbReference>
<keyword evidence="3" id="KW-0479">Metal-binding</keyword>
<evidence type="ECO:0000313" key="6">
    <source>
        <dbReference type="Proteomes" id="UP000531216"/>
    </source>
</evidence>
<dbReference type="InterPro" id="IPR006439">
    <property type="entry name" value="HAD-SF_hydro_IA"/>
</dbReference>
<dbReference type="InterPro" id="IPR023198">
    <property type="entry name" value="PGP-like_dom2"/>
</dbReference>
<dbReference type="GO" id="GO:0046872">
    <property type="term" value="F:metal ion binding"/>
    <property type="evidence" value="ECO:0007669"/>
    <property type="project" value="UniProtKB-KW"/>
</dbReference>
<name>A0A7W6BWT9_9HYPH</name>
<dbReference type="PANTHER" id="PTHR46193">
    <property type="entry name" value="6-PHOSPHOGLUCONATE PHOSPHATASE"/>
    <property type="match status" value="1"/>
</dbReference>
<protein>
    <submittedName>
        <fullName evidence="5">HAD superfamily hydrolase (TIGR01509 family)</fullName>
    </submittedName>
</protein>
<dbReference type="RefSeq" id="WP_244545994.1">
    <property type="nucleotide sequence ID" value="NZ_FOOA01000010.1"/>
</dbReference>
<evidence type="ECO:0000256" key="3">
    <source>
        <dbReference type="ARBA" id="ARBA00022723"/>
    </source>
</evidence>